<feature type="transmembrane region" description="Helical" evidence="1">
    <location>
        <begin position="12"/>
        <end position="39"/>
    </location>
</feature>
<name>A0A0A9FLH9_ARUDO</name>
<dbReference type="EMBL" id="GBRH01184704">
    <property type="protein sequence ID" value="JAE13192.1"/>
    <property type="molecule type" value="Transcribed_RNA"/>
</dbReference>
<reference evidence="2" key="2">
    <citation type="journal article" date="2015" name="Data Brief">
        <title>Shoot transcriptome of the giant reed, Arundo donax.</title>
        <authorList>
            <person name="Barrero R.A."/>
            <person name="Guerrero F.D."/>
            <person name="Moolhuijzen P."/>
            <person name="Goolsby J.A."/>
            <person name="Tidwell J."/>
            <person name="Bellgard S.E."/>
            <person name="Bellgard M.I."/>
        </authorList>
    </citation>
    <scope>NUCLEOTIDE SEQUENCE</scope>
    <source>
        <tissue evidence="2">Shoot tissue taken approximately 20 cm above the soil surface</tissue>
    </source>
</reference>
<accession>A0A0A9FLH9</accession>
<sequence length="52" mass="5808">MGLLVGWANSSFPFLLLFLFSFHFSSSPTLLPGCLILLWRRLALPCKRLGVA</sequence>
<dbReference type="AlphaFoldDB" id="A0A0A9FLH9"/>
<evidence type="ECO:0000256" key="1">
    <source>
        <dbReference type="SAM" id="Phobius"/>
    </source>
</evidence>
<reference evidence="2" key="1">
    <citation type="submission" date="2014-09" db="EMBL/GenBank/DDBJ databases">
        <authorList>
            <person name="Magalhaes I.L.F."/>
            <person name="Oliveira U."/>
            <person name="Santos F.R."/>
            <person name="Vidigal T.H.D.A."/>
            <person name="Brescovit A.D."/>
            <person name="Santos A.J."/>
        </authorList>
    </citation>
    <scope>NUCLEOTIDE SEQUENCE</scope>
    <source>
        <tissue evidence="2">Shoot tissue taken approximately 20 cm above the soil surface</tissue>
    </source>
</reference>
<protein>
    <submittedName>
        <fullName evidence="2">Uncharacterized protein</fullName>
    </submittedName>
</protein>
<proteinExistence type="predicted"/>
<keyword evidence="1" id="KW-0472">Membrane</keyword>
<evidence type="ECO:0000313" key="2">
    <source>
        <dbReference type="EMBL" id="JAE13192.1"/>
    </source>
</evidence>
<organism evidence="2">
    <name type="scientific">Arundo donax</name>
    <name type="common">Giant reed</name>
    <name type="synonym">Donax arundinaceus</name>
    <dbReference type="NCBI Taxonomy" id="35708"/>
    <lineage>
        <taxon>Eukaryota</taxon>
        <taxon>Viridiplantae</taxon>
        <taxon>Streptophyta</taxon>
        <taxon>Embryophyta</taxon>
        <taxon>Tracheophyta</taxon>
        <taxon>Spermatophyta</taxon>
        <taxon>Magnoliopsida</taxon>
        <taxon>Liliopsida</taxon>
        <taxon>Poales</taxon>
        <taxon>Poaceae</taxon>
        <taxon>PACMAD clade</taxon>
        <taxon>Arundinoideae</taxon>
        <taxon>Arundineae</taxon>
        <taxon>Arundo</taxon>
    </lineage>
</organism>
<keyword evidence="1" id="KW-0812">Transmembrane</keyword>
<keyword evidence="1" id="KW-1133">Transmembrane helix</keyword>